<dbReference type="Gene3D" id="3.20.20.100">
    <property type="entry name" value="NADP-dependent oxidoreductase domain"/>
    <property type="match status" value="1"/>
</dbReference>
<name>A0A1V1PB51_9BACT</name>
<dbReference type="GO" id="GO:0005829">
    <property type="term" value="C:cytosol"/>
    <property type="evidence" value="ECO:0007669"/>
    <property type="project" value="TreeGrafter"/>
</dbReference>
<evidence type="ECO:0000313" key="2">
    <source>
        <dbReference type="EMBL" id="ETR72132.1"/>
    </source>
</evidence>
<dbReference type="PANTHER" id="PTHR43364:SF6">
    <property type="entry name" value="OXIDOREDUCTASE-RELATED"/>
    <property type="match status" value="1"/>
</dbReference>
<feature type="domain" description="NADP-dependent oxidoreductase" evidence="1">
    <location>
        <begin position="3"/>
        <end position="237"/>
    </location>
</feature>
<organism evidence="2 3">
    <name type="scientific">Candidatus Magnetoglobus multicellularis str. Araruama</name>
    <dbReference type="NCBI Taxonomy" id="890399"/>
    <lineage>
        <taxon>Bacteria</taxon>
        <taxon>Pseudomonadati</taxon>
        <taxon>Thermodesulfobacteriota</taxon>
        <taxon>Desulfobacteria</taxon>
        <taxon>Desulfobacterales</taxon>
        <taxon>Desulfobacteraceae</taxon>
        <taxon>Candidatus Magnetoglobus</taxon>
    </lineage>
</organism>
<sequence>MKKRRNRSKLFIATKVGFAYPGVKEGLTTHQIERECEKSLKRLGIETIDLYYAHVDDRYTNIEETLEAFNRLIKAGKIRFIGASNYLSWRLEEAHWISKINNWSEYCCIQQRYSYLRPNPGGLFTPQISANRDLLNYTQSRNITLLAYSPLLNGAYTQEDRSFPEQYSGSDMKGRLAELNAVSKELGVTINQVIYAWMMNNNPPIIPLMAASNTFHMQENLESLTLDLNEEYIERLNNSCTGGNAW</sequence>
<dbReference type="InterPro" id="IPR023210">
    <property type="entry name" value="NADP_OxRdtase_dom"/>
</dbReference>
<dbReference type="Pfam" id="PF00248">
    <property type="entry name" value="Aldo_ket_red"/>
    <property type="match status" value="1"/>
</dbReference>
<protein>
    <submittedName>
        <fullName evidence="2">Aldo/keto reductase</fullName>
    </submittedName>
</protein>
<dbReference type="Proteomes" id="UP000189670">
    <property type="component" value="Unassembled WGS sequence"/>
</dbReference>
<evidence type="ECO:0000313" key="3">
    <source>
        <dbReference type="Proteomes" id="UP000189670"/>
    </source>
</evidence>
<dbReference type="SUPFAM" id="SSF51430">
    <property type="entry name" value="NAD(P)-linked oxidoreductase"/>
    <property type="match status" value="1"/>
</dbReference>
<dbReference type="InterPro" id="IPR020471">
    <property type="entry name" value="AKR"/>
</dbReference>
<evidence type="ECO:0000259" key="1">
    <source>
        <dbReference type="Pfam" id="PF00248"/>
    </source>
</evidence>
<accession>A0A1V1PB51</accession>
<proteinExistence type="predicted"/>
<dbReference type="PRINTS" id="PR00069">
    <property type="entry name" value="ALDKETRDTASE"/>
</dbReference>
<reference evidence="3" key="1">
    <citation type="submission" date="2012-11" db="EMBL/GenBank/DDBJ databases">
        <authorList>
            <person name="Lucero-Rivera Y.E."/>
            <person name="Tovar-Ramirez D."/>
        </authorList>
    </citation>
    <scope>NUCLEOTIDE SEQUENCE [LARGE SCALE GENOMIC DNA]</scope>
    <source>
        <strain evidence="3">Araruama</strain>
    </source>
</reference>
<dbReference type="PANTHER" id="PTHR43364">
    <property type="entry name" value="NADH-SPECIFIC METHYLGLYOXAL REDUCTASE-RELATED"/>
    <property type="match status" value="1"/>
</dbReference>
<dbReference type="InterPro" id="IPR036812">
    <property type="entry name" value="NAD(P)_OxRdtase_dom_sf"/>
</dbReference>
<gene>
    <name evidence="2" type="ORF">OMM_01954</name>
</gene>
<dbReference type="AlphaFoldDB" id="A0A1V1PB51"/>
<comment type="caution">
    <text evidence="2">The sequence shown here is derived from an EMBL/GenBank/DDBJ whole genome shotgun (WGS) entry which is preliminary data.</text>
</comment>
<dbReference type="EMBL" id="ATBP01000180">
    <property type="protein sequence ID" value="ETR72132.1"/>
    <property type="molecule type" value="Genomic_DNA"/>
</dbReference>
<dbReference type="GO" id="GO:0016491">
    <property type="term" value="F:oxidoreductase activity"/>
    <property type="evidence" value="ECO:0007669"/>
    <property type="project" value="InterPro"/>
</dbReference>
<dbReference type="InterPro" id="IPR050523">
    <property type="entry name" value="AKR_Detox_Biosynth"/>
</dbReference>